<dbReference type="AlphaFoldDB" id="A0A6V7P2G7"/>
<gene>
    <name evidence="2" type="ORF">CB5_LOCUS8224</name>
</gene>
<proteinExistence type="predicted"/>
<accession>A0A6V7P2G7</accession>
<sequence>MSGGGERTASIPPPAPRAVDDVAIGGPTSHPNLWLHRKLCDLIDECAPALIFSSSSVGSRIEGTDEEEVGNKIIGKWRESKGEREKFGERPEAWKRENHEGTDQTRC</sequence>
<evidence type="ECO:0000256" key="1">
    <source>
        <dbReference type="SAM" id="MobiDB-lite"/>
    </source>
</evidence>
<evidence type="ECO:0000313" key="2">
    <source>
        <dbReference type="EMBL" id="CAD1825013.1"/>
    </source>
</evidence>
<reference evidence="2" key="1">
    <citation type="submission" date="2020-07" db="EMBL/GenBank/DDBJ databases">
        <authorList>
            <person name="Lin J."/>
        </authorList>
    </citation>
    <scope>NUCLEOTIDE SEQUENCE</scope>
</reference>
<protein>
    <submittedName>
        <fullName evidence="2">Uncharacterized protein</fullName>
    </submittedName>
</protein>
<feature type="region of interest" description="Disordered" evidence="1">
    <location>
        <begin position="80"/>
        <end position="107"/>
    </location>
</feature>
<dbReference type="EMBL" id="LR862144">
    <property type="protein sequence ID" value="CAD1825013.1"/>
    <property type="molecule type" value="Genomic_DNA"/>
</dbReference>
<name>A0A6V7P2G7_ANACO</name>
<organism evidence="2">
    <name type="scientific">Ananas comosus var. bracteatus</name>
    <name type="common">red pineapple</name>
    <dbReference type="NCBI Taxonomy" id="296719"/>
    <lineage>
        <taxon>Eukaryota</taxon>
        <taxon>Viridiplantae</taxon>
        <taxon>Streptophyta</taxon>
        <taxon>Embryophyta</taxon>
        <taxon>Tracheophyta</taxon>
        <taxon>Spermatophyta</taxon>
        <taxon>Magnoliopsida</taxon>
        <taxon>Liliopsida</taxon>
        <taxon>Poales</taxon>
        <taxon>Bromeliaceae</taxon>
        <taxon>Bromelioideae</taxon>
        <taxon>Ananas</taxon>
    </lineage>
</organism>
<feature type="region of interest" description="Disordered" evidence="1">
    <location>
        <begin position="1"/>
        <end position="27"/>
    </location>
</feature>